<proteinExistence type="predicted"/>
<sequence length="131" mass="14181">MAPTAGPSNQKQPAERKRKAGGSGKKGKVFVEDKKDLLSLMSSITSSKDAMAESKITKRKAALEESETSVAEEKSRKSRKSVEKEEALERAKASLLEKQRLKKSKKSSSNASGQKQTGSADQPKKKKVGFA</sequence>
<reference evidence="3" key="2">
    <citation type="submission" date="2013-07" db="EMBL/GenBank/DDBJ databases">
        <authorList>
            <consortium name="The Broad Institute Genome Sequencing Platform"/>
            <person name="Cuomo C."/>
            <person name="Litvintseva A."/>
            <person name="Chen Y."/>
            <person name="Heitman J."/>
            <person name="Sun S."/>
            <person name="Springer D."/>
            <person name="Dromer F."/>
            <person name="Young S.K."/>
            <person name="Zeng Q."/>
            <person name="Gargeya S."/>
            <person name="Fitzgerald M."/>
            <person name="Abouelleil A."/>
            <person name="Alvarado L."/>
            <person name="Berlin A.M."/>
            <person name="Chapman S.B."/>
            <person name="Dewar J."/>
            <person name="Goldberg J."/>
            <person name="Griggs A."/>
            <person name="Gujja S."/>
            <person name="Hansen M."/>
            <person name="Howarth C."/>
            <person name="Imamovic A."/>
            <person name="Larimer J."/>
            <person name="McCowan C."/>
            <person name="Murphy C."/>
            <person name="Pearson M."/>
            <person name="Priest M."/>
            <person name="Roberts A."/>
            <person name="Saif S."/>
            <person name="Shea T."/>
            <person name="Sykes S."/>
            <person name="Wortman J."/>
            <person name="Nusbaum C."/>
            <person name="Birren B."/>
        </authorList>
    </citation>
    <scope>NUCLEOTIDE SEQUENCE</scope>
    <source>
        <strain evidence="3">CBS 10118</strain>
    </source>
</reference>
<dbReference type="RefSeq" id="XP_019050463.1">
    <property type="nucleotide sequence ID" value="XM_019187585.1"/>
</dbReference>
<dbReference type="EMBL" id="KI894018">
    <property type="protein sequence ID" value="OCF29393.1"/>
    <property type="molecule type" value="Genomic_DNA"/>
</dbReference>
<dbReference type="Proteomes" id="UP000092730">
    <property type="component" value="Chromosome 1"/>
</dbReference>
<evidence type="ECO:0000313" key="4">
    <source>
        <dbReference type="Proteomes" id="UP000092730"/>
    </source>
</evidence>
<reference evidence="2" key="1">
    <citation type="submission" date="2013-07" db="EMBL/GenBank/DDBJ databases">
        <title>The Genome Sequence of Cryptococcus bestiolae CBS10118.</title>
        <authorList>
            <consortium name="The Broad Institute Genome Sequencing Platform"/>
            <person name="Cuomo C."/>
            <person name="Litvintseva A."/>
            <person name="Chen Y."/>
            <person name="Heitman J."/>
            <person name="Sun S."/>
            <person name="Springer D."/>
            <person name="Dromer F."/>
            <person name="Young S.K."/>
            <person name="Zeng Q."/>
            <person name="Gargeya S."/>
            <person name="Fitzgerald M."/>
            <person name="Abouelleil A."/>
            <person name="Alvarado L."/>
            <person name="Berlin A.M."/>
            <person name="Chapman S.B."/>
            <person name="Dewar J."/>
            <person name="Goldberg J."/>
            <person name="Griggs A."/>
            <person name="Gujja S."/>
            <person name="Hansen M."/>
            <person name="Howarth C."/>
            <person name="Imamovic A."/>
            <person name="Larimer J."/>
            <person name="McCowan C."/>
            <person name="Murphy C."/>
            <person name="Pearson M."/>
            <person name="Priest M."/>
            <person name="Roberts A."/>
            <person name="Saif S."/>
            <person name="Shea T."/>
            <person name="Sykes S."/>
            <person name="Wortman J."/>
            <person name="Nusbaum C."/>
            <person name="Birren B."/>
        </authorList>
    </citation>
    <scope>NUCLEOTIDE SEQUENCE [LARGE SCALE GENOMIC DNA]</scope>
    <source>
        <strain evidence="2">CBS 10118</strain>
    </source>
</reference>
<reference evidence="3" key="4">
    <citation type="submission" date="2024-02" db="EMBL/GenBank/DDBJ databases">
        <title>Comparative genomics of Cryptococcus and Kwoniella reveals pathogenesis evolution and contrasting modes of karyotype evolution via chromosome fusion or intercentromeric recombination.</title>
        <authorList>
            <person name="Coelho M.A."/>
            <person name="David-Palma M."/>
            <person name="Shea T."/>
            <person name="Bowers K."/>
            <person name="McGinley-Smith S."/>
            <person name="Mohammad A.W."/>
            <person name="Gnirke A."/>
            <person name="Yurkov A.M."/>
            <person name="Nowrousian M."/>
            <person name="Sun S."/>
            <person name="Cuomo C.A."/>
            <person name="Heitman J."/>
        </authorList>
    </citation>
    <scope>NUCLEOTIDE SEQUENCE</scope>
    <source>
        <strain evidence="3">CBS 10118</strain>
    </source>
</reference>
<feature type="compositionally biased region" description="Polar residues" evidence="1">
    <location>
        <begin position="1"/>
        <end position="12"/>
    </location>
</feature>
<dbReference type="VEuPathDB" id="FungiDB:I302_00897"/>
<accession>A0A1B9GEA7</accession>
<feature type="region of interest" description="Disordered" evidence="1">
    <location>
        <begin position="1"/>
        <end position="36"/>
    </location>
</feature>
<evidence type="ECO:0000313" key="3">
    <source>
        <dbReference type="EMBL" id="WVW80230.1"/>
    </source>
</evidence>
<feature type="compositionally biased region" description="Basic residues" evidence="1">
    <location>
        <begin position="16"/>
        <end position="28"/>
    </location>
</feature>
<dbReference type="GeneID" id="30205296"/>
<organism evidence="2">
    <name type="scientific">Kwoniella bestiolae CBS 10118</name>
    <dbReference type="NCBI Taxonomy" id="1296100"/>
    <lineage>
        <taxon>Eukaryota</taxon>
        <taxon>Fungi</taxon>
        <taxon>Dikarya</taxon>
        <taxon>Basidiomycota</taxon>
        <taxon>Agaricomycotina</taxon>
        <taxon>Tremellomycetes</taxon>
        <taxon>Tremellales</taxon>
        <taxon>Cryptococcaceae</taxon>
        <taxon>Kwoniella</taxon>
    </lineage>
</organism>
<dbReference type="EMBL" id="CP144541">
    <property type="protein sequence ID" value="WVW80230.1"/>
    <property type="molecule type" value="Genomic_DNA"/>
</dbReference>
<name>A0A1B9GEA7_9TREE</name>
<gene>
    <name evidence="2" type="ORF">I302_00897</name>
    <name evidence="3" type="ORF">I302_102208</name>
</gene>
<keyword evidence="4" id="KW-1185">Reference proteome</keyword>
<dbReference type="AlphaFoldDB" id="A0A1B9GEA7"/>
<evidence type="ECO:0000256" key="1">
    <source>
        <dbReference type="SAM" id="MobiDB-lite"/>
    </source>
</evidence>
<dbReference type="KEGG" id="kbi:30205296"/>
<feature type="region of interest" description="Disordered" evidence="1">
    <location>
        <begin position="58"/>
        <end position="131"/>
    </location>
</feature>
<dbReference type="OrthoDB" id="2576412at2759"/>
<protein>
    <submittedName>
        <fullName evidence="2">Uncharacterized protein</fullName>
    </submittedName>
</protein>
<feature type="compositionally biased region" description="Basic and acidic residues" evidence="1">
    <location>
        <begin position="71"/>
        <end position="99"/>
    </location>
</feature>
<feature type="compositionally biased region" description="Low complexity" evidence="1">
    <location>
        <begin position="107"/>
        <end position="116"/>
    </location>
</feature>
<evidence type="ECO:0000313" key="2">
    <source>
        <dbReference type="EMBL" id="OCF29393.1"/>
    </source>
</evidence>
<reference evidence="2" key="3">
    <citation type="submission" date="2014-01" db="EMBL/GenBank/DDBJ databases">
        <title>Evolution of pathogenesis and genome organization in the Tremellales.</title>
        <authorList>
            <person name="Cuomo C."/>
            <person name="Litvintseva A."/>
            <person name="Heitman J."/>
            <person name="Chen Y."/>
            <person name="Sun S."/>
            <person name="Springer D."/>
            <person name="Dromer F."/>
            <person name="Young S."/>
            <person name="Zeng Q."/>
            <person name="Chapman S."/>
            <person name="Gujja S."/>
            <person name="Saif S."/>
            <person name="Birren B."/>
        </authorList>
    </citation>
    <scope>NUCLEOTIDE SEQUENCE</scope>
    <source>
        <strain evidence="2">CBS 10118</strain>
    </source>
</reference>